<dbReference type="Gene3D" id="3.40.50.720">
    <property type="entry name" value="NAD(P)-binding Rossmann-like Domain"/>
    <property type="match status" value="1"/>
</dbReference>
<gene>
    <name evidence="2" type="ORF">GGG17_10105</name>
</gene>
<feature type="compositionally biased region" description="Basic and acidic residues" evidence="1">
    <location>
        <begin position="315"/>
        <end position="337"/>
    </location>
</feature>
<dbReference type="SUPFAM" id="SSF51735">
    <property type="entry name" value="NAD(P)-binding Rossmann-fold domains"/>
    <property type="match status" value="1"/>
</dbReference>
<reference evidence="2 3" key="1">
    <citation type="submission" date="2019-11" db="EMBL/GenBank/DDBJ databases">
        <title>Whole genome sequencing identifies a novel species of the genus Arsenicicoccus isolated from human blood.</title>
        <authorList>
            <person name="Jeong J.H."/>
            <person name="Kweon O.J."/>
            <person name="Kim H.R."/>
            <person name="Kim T.-H."/>
            <person name="Ha S.-M."/>
            <person name="Lee M.-K."/>
        </authorList>
    </citation>
    <scope>NUCLEOTIDE SEQUENCE [LARGE SCALE GENOMIC DNA]</scope>
    <source>
        <strain evidence="2 3">MKL-02</strain>
    </source>
</reference>
<keyword evidence="3" id="KW-1185">Reference proteome</keyword>
<dbReference type="AlphaFoldDB" id="A0A6I3IF47"/>
<evidence type="ECO:0000313" key="3">
    <source>
        <dbReference type="Proteomes" id="UP000431092"/>
    </source>
</evidence>
<dbReference type="EMBL" id="WLVL01000037">
    <property type="protein sequence ID" value="MTB72317.1"/>
    <property type="molecule type" value="Genomic_DNA"/>
</dbReference>
<dbReference type="Proteomes" id="UP000431092">
    <property type="component" value="Unassembled WGS sequence"/>
</dbReference>
<protein>
    <submittedName>
        <fullName evidence="2">Oxidoreductase</fullName>
    </submittedName>
</protein>
<evidence type="ECO:0000256" key="1">
    <source>
        <dbReference type="SAM" id="MobiDB-lite"/>
    </source>
</evidence>
<evidence type="ECO:0000313" key="2">
    <source>
        <dbReference type="EMBL" id="MTB72317.1"/>
    </source>
</evidence>
<organism evidence="2 3">
    <name type="scientific">Arsenicicoccus cauae</name>
    <dbReference type="NCBI Taxonomy" id="2663847"/>
    <lineage>
        <taxon>Bacteria</taxon>
        <taxon>Bacillati</taxon>
        <taxon>Actinomycetota</taxon>
        <taxon>Actinomycetes</taxon>
        <taxon>Micrococcales</taxon>
        <taxon>Intrasporangiaceae</taxon>
        <taxon>Arsenicicoccus</taxon>
    </lineage>
</organism>
<dbReference type="InterPro" id="IPR036291">
    <property type="entry name" value="NAD(P)-bd_dom_sf"/>
</dbReference>
<dbReference type="Gene3D" id="3.30.360.10">
    <property type="entry name" value="Dihydrodipicolinate Reductase, domain 2"/>
    <property type="match status" value="1"/>
</dbReference>
<comment type="caution">
    <text evidence="2">The sequence shown here is derived from an EMBL/GenBank/DDBJ whole genome shotgun (WGS) entry which is preliminary data.</text>
</comment>
<name>A0A6I3IF47_9MICO</name>
<sequence>MAAWGAHHSQEVPVHAVVRGGGSIGARHVEVLRSLGLSVDLWPVRPRPEADGVVGDDGGPAACATADLVVVATDTGRHVADALVALDAGAARVLVEKPLSPAAVDADPLSRHDRADRVRVAAPLRGHRAYALVLGLVRAAARPLSAHVACQSWLPDWRPGRDYRESYSARADEGGVLRDLVHELDYATALLGPPDLSWAALDRSGPLQMPAEQAATLAWTTPDEDRVLARLDYVSRPGRRHLSLDGPDLRLDWDLLSHTVVHVSADGRRHEHAFADDADRNVVMARQAAAVLGDRSAEEDPAAPPTLPEALETMRLCDRARGADHRSTPTRPDRRTS</sequence>
<feature type="region of interest" description="Disordered" evidence="1">
    <location>
        <begin position="293"/>
        <end position="337"/>
    </location>
</feature>
<proteinExistence type="predicted"/>
<accession>A0A6I3IF47</accession>